<evidence type="ECO:0000313" key="3">
    <source>
        <dbReference type="Proteomes" id="UP000603453"/>
    </source>
</evidence>
<organism evidence="2 3">
    <name type="scientific">Mucor saturninus</name>
    <dbReference type="NCBI Taxonomy" id="64648"/>
    <lineage>
        <taxon>Eukaryota</taxon>
        <taxon>Fungi</taxon>
        <taxon>Fungi incertae sedis</taxon>
        <taxon>Mucoromycota</taxon>
        <taxon>Mucoromycotina</taxon>
        <taxon>Mucoromycetes</taxon>
        <taxon>Mucorales</taxon>
        <taxon>Mucorineae</taxon>
        <taxon>Mucoraceae</taxon>
        <taxon>Mucor</taxon>
    </lineage>
</organism>
<protein>
    <submittedName>
        <fullName evidence="2">Uncharacterized protein</fullName>
    </submittedName>
</protein>
<accession>A0A8H7R014</accession>
<evidence type="ECO:0000313" key="2">
    <source>
        <dbReference type="EMBL" id="KAG2200686.1"/>
    </source>
</evidence>
<name>A0A8H7R014_9FUNG</name>
<dbReference type="AlphaFoldDB" id="A0A8H7R014"/>
<reference evidence="2" key="1">
    <citation type="submission" date="2020-12" db="EMBL/GenBank/DDBJ databases">
        <title>Metabolic potential, ecology and presence of endohyphal bacteria is reflected in genomic diversity of Mucoromycotina.</title>
        <authorList>
            <person name="Muszewska A."/>
            <person name="Okrasinska A."/>
            <person name="Steczkiewicz K."/>
            <person name="Drgas O."/>
            <person name="Orlowska M."/>
            <person name="Perlinska-Lenart U."/>
            <person name="Aleksandrzak-Piekarczyk T."/>
            <person name="Szatraj K."/>
            <person name="Zielenkiewicz U."/>
            <person name="Pilsyk S."/>
            <person name="Malc E."/>
            <person name="Mieczkowski P."/>
            <person name="Kruszewska J.S."/>
            <person name="Biernat P."/>
            <person name="Pawlowska J."/>
        </authorList>
    </citation>
    <scope>NUCLEOTIDE SEQUENCE</scope>
    <source>
        <strain evidence="2">WA0000017839</strain>
    </source>
</reference>
<dbReference type="EMBL" id="JAEPRD010000080">
    <property type="protein sequence ID" value="KAG2200686.1"/>
    <property type="molecule type" value="Genomic_DNA"/>
</dbReference>
<dbReference type="Proteomes" id="UP000603453">
    <property type="component" value="Unassembled WGS sequence"/>
</dbReference>
<evidence type="ECO:0000256" key="1">
    <source>
        <dbReference type="SAM" id="MobiDB-lite"/>
    </source>
</evidence>
<keyword evidence="3" id="KW-1185">Reference proteome</keyword>
<feature type="region of interest" description="Disordered" evidence="1">
    <location>
        <begin position="1"/>
        <end position="46"/>
    </location>
</feature>
<sequence length="243" mass="27354">MQAQEAEESHNGQVPLHYPASSSSGNESGPPVIDTSNDAESSDAYPIKKRKLNKASEKIESEKDYMDVFEALLNNAGTYERCTSCNVAMIGTNSRFQLAVSTINNCCIGCTKMDSIVVTRGEKTDFNMWLKTHKIPQHDRPLALTPEDFKKRLSARRKGTKGRISRKNSNGSNLAHVDELEQMCRGSNFKCVITGSEIAFQNKYEERYPYWALSIDHKKPLTHWKNDPVVFDKITKKNSAAMK</sequence>
<gene>
    <name evidence="2" type="ORF">INT47_005842</name>
</gene>
<comment type="caution">
    <text evidence="2">The sequence shown here is derived from an EMBL/GenBank/DDBJ whole genome shotgun (WGS) entry which is preliminary data.</text>
</comment>
<proteinExistence type="predicted"/>